<keyword evidence="2" id="KW-1185">Reference proteome</keyword>
<comment type="caution">
    <text evidence="1">The sequence shown here is derived from an EMBL/GenBank/DDBJ whole genome shotgun (WGS) entry which is preliminary data.</text>
</comment>
<dbReference type="EMBL" id="JWZT01000067">
    <property type="protein sequence ID" value="KII75029.1"/>
    <property type="molecule type" value="Genomic_DNA"/>
</dbReference>
<evidence type="ECO:0000313" key="2">
    <source>
        <dbReference type="Proteomes" id="UP000031668"/>
    </source>
</evidence>
<proteinExistence type="predicted"/>
<gene>
    <name evidence="1" type="ORF">RF11_15816</name>
</gene>
<organism evidence="1 2">
    <name type="scientific">Thelohanellus kitauei</name>
    <name type="common">Myxosporean</name>
    <dbReference type="NCBI Taxonomy" id="669202"/>
    <lineage>
        <taxon>Eukaryota</taxon>
        <taxon>Metazoa</taxon>
        <taxon>Cnidaria</taxon>
        <taxon>Myxozoa</taxon>
        <taxon>Myxosporea</taxon>
        <taxon>Bivalvulida</taxon>
        <taxon>Platysporina</taxon>
        <taxon>Myxobolidae</taxon>
        <taxon>Thelohanellus</taxon>
    </lineage>
</organism>
<name>A0A0C2JAZ2_THEKT</name>
<dbReference type="AlphaFoldDB" id="A0A0C2JAZ2"/>
<dbReference type="Proteomes" id="UP000031668">
    <property type="component" value="Unassembled WGS sequence"/>
</dbReference>
<accession>A0A0C2JAZ2</accession>
<protein>
    <submittedName>
        <fullName evidence="1">Uncharacterized protein</fullName>
    </submittedName>
</protein>
<evidence type="ECO:0000313" key="1">
    <source>
        <dbReference type="EMBL" id="KII75029.1"/>
    </source>
</evidence>
<reference evidence="1 2" key="1">
    <citation type="journal article" date="2014" name="Genome Biol. Evol.">
        <title>The genome of the myxosporean Thelohanellus kitauei shows adaptations to nutrient acquisition within its fish host.</title>
        <authorList>
            <person name="Yang Y."/>
            <person name="Xiong J."/>
            <person name="Zhou Z."/>
            <person name="Huo F."/>
            <person name="Miao W."/>
            <person name="Ran C."/>
            <person name="Liu Y."/>
            <person name="Zhang J."/>
            <person name="Feng J."/>
            <person name="Wang M."/>
            <person name="Wang M."/>
            <person name="Wang L."/>
            <person name="Yao B."/>
        </authorList>
    </citation>
    <scope>NUCLEOTIDE SEQUENCE [LARGE SCALE GENOMIC DNA]</scope>
    <source>
        <strain evidence="1">Wuqing</strain>
    </source>
</reference>
<sequence>MTNASCSPSWTFTKLLSRSLMSDDLKKRYEEKMKHLFWNIISLEEMMEIESEMNHSAKESHMVLLNENSNGGDSDVHFLYEVEQGFALNQNMRIFTPMLALLN</sequence>